<dbReference type="Proteomes" id="UP000245839">
    <property type="component" value="Unassembled WGS sequence"/>
</dbReference>
<dbReference type="PANTHER" id="PTHR32309">
    <property type="entry name" value="TYROSINE-PROTEIN KINASE"/>
    <property type="match status" value="1"/>
</dbReference>
<dbReference type="OrthoDB" id="230260at2"/>
<evidence type="ECO:0000256" key="2">
    <source>
        <dbReference type="ARBA" id="ARBA00022840"/>
    </source>
</evidence>
<accession>A0A2Y9AWJ3</accession>
<evidence type="ECO:0000313" key="6">
    <source>
        <dbReference type="Proteomes" id="UP000245839"/>
    </source>
</evidence>
<dbReference type="Proteomes" id="UP000251571">
    <property type="component" value="Unassembled WGS sequence"/>
</dbReference>
<dbReference type="PANTHER" id="PTHR32309:SF13">
    <property type="entry name" value="FERRIC ENTEROBACTIN TRANSPORT PROTEIN FEPE"/>
    <property type="match status" value="1"/>
</dbReference>
<evidence type="ECO:0000313" key="4">
    <source>
        <dbReference type="EMBL" id="PWJ17549.1"/>
    </source>
</evidence>
<dbReference type="EMBL" id="QGDJ01000006">
    <property type="protein sequence ID" value="PWJ17549.1"/>
    <property type="molecule type" value="Genomic_DNA"/>
</dbReference>
<dbReference type="AlphaFoldDB" id="A0A2Y9AWJ3"/>
<sequence length="732" mass="79956">MMTDVRPTHAESVPDEAALAEVLRQGIAFLRRWWLSILGFSLLGGIVAAYLVLQVEDRFRSDLLLLVEKPVDRPLEAEGPGAITDDSYVDGQIFVIESRRLLREVVIAENLTEERFFQREPKSWLQTQIGTIRGWVLGNPAPPAGPDTEDDPEVDFAVRVLARNLSVSREDDTNVIEISFSATSPRLAARVADAVGDAFVRSREAAQRARAGRVSGWLDERAVQLQQQVTEAEDAVAAFKIENDLIGGAPGQTLSEQQLTEFNTQLILTQTELAERRAAYNRAREILAANGDIQLLPDVLASPLIAALREDVLSLRRREAELGNRGVENPRLDAIRDEIATTEAQLDAEVRRVVVAIGNEVETLEARQSLLLERLAQVGGNTNAASRLGVDLRELERRAAAYRILYERYLSETALAEESVSFLTSGVEIIDAASIPRDAYYPPSKFFVVMGLMFGAAIGTFRGLFREAMETGFRKVTQVQQGLGLPVLACVPRLPRRSSALDLPAIQPQAPFSEAVSTLRHRLVGLSKTEMGKVVLLTSANPGEGKTSLAAALATSARLAGQSTLLIDADLRRRGLSRLLRLDGEEGLAELARSGEWDLNEALQVEENLFALPAGEVKGNPSDMLASEALSWYIEDARQIFDVIIIDGPPVANMADAQILAEMADSVAFVVRWAQTPRNVARAALSTLPPDRVAGIALTAVDLRTLSYYGEAYEAFTPSGPPQRTAQARVSV</sequence>
<evidence type="ECO:0000313" key="7">
    <source>
        <dbReference type="Proteomes" id="UP000251571"/>
    </source>
</evidence>
<protein>
    <submittedName>
        <fullName evidence="5">Succinoglycan biosynthesis transport protein ExoP</fullName>
    </submittedName>
</protein>
<dbReference type="GO" id="GO:0005524">
    <property type="term" value="F:ATP binding"/>
    <property type="evidence" value="ECO:0007669"/>
    <property type="project" value="UniProtKB-KW"/>
</dbReference>
<keyword evidence="1" id="KW-0547">Nucleotide-binding</keyword>
<feature type="transmembrane region" description="Helical" evidence="3">
    <location>
        <begin position="33"/>
        <end position="53"/>
    </location>
</feature>
<dbReference type="RefSeq" id="WP_109564967.1">
    <property type="nucleotide sequence ID" value="NZ_QGDJ01000006.1"/>
</dbReference>
<dbReference type="Pfam" id="PF06564">
    <property type="entry name" value="CBP_BcsQ"/>
    <property type="match status" value="1"/>
</dbReference>
<dbReference type="InterPro" id="IPR005702">
    <property type="entry name" value="Wzc-like_C"/>
</dbReference>
<reference evidence="4 6" key="2">
    <citation type="submission" date="2018-03" db="EMBL/GenBank/DDBJ databases">
        <title>Genomic Encyclopedia of Archaeal and Bacterial Type Strains, Phase II (KMG-II): from individual species to whole genera.</title>
        <authorList>
            <person name="Goeker M."/>
        </authorList>
    </citation>
    <scope>NUCLEOTIDE SEQUENCE [LARGE SCALE GENOMIC DNA]</scope>
    <source>
        <strain evidence="4 6">DSM 25227</strain>
    </source>
</reference>
<keyword evidence="3" id="KW-0472">Membrane</keyword>
<gene>
    <name evidence="4" type="ORF">BCF38_106160</name>
    <name evidence="5" type="ORF">SAMN05421539_106160</name>
</gene>
<dbReference type="InterPro" id="IPR027417">
    <property type="entry name" value="P-loop_NTPase"/>
</dbReference>
<keyword evidence="3" id="KW-0812">Transmembrane</keyword>
<dbReference type="InterPro" id="IPR017746">
    <property type="entry name" value="Cellulose_synthase_operon_BcsQ"/>
</dbReference>
<organism evidence="5 7">
    <name type="scientific">Jannaschia seohaensis</name>
    <dbReference type="NCBI Taxonomy" id="475081"/>
    <lineage>
        <taxon>Bacteria</taxon>
        <taxon>Pseudomonadati</taxon>
        <taxon>Pseudomonadota</taxon>
        <taxon>Alphaproteobacteria</taxon>
        <taxon>Rhodobacterales</taxon>
        <taxon>Roseobacteraceae</taxon>
        <taxon>Jannaschia</taxon>
    </lineage>
</organism>
<dbReference type="GO" id="GO:0004713">
    <property type="term" value="F:protein tyrosine kinase activity"/>
    <property type="evidence" value="ECO:0007669"/>
    <property type="project" value="TreeGrafter"/>
</dbReference>
<name>A0A2Y9AWJ3_9RHOB</name>
<dbReference type="SUPFAM" id="SSF52540">
    <property type="entry name" value="P-loop containing nucleoside triphosphate hydrolases"/>
    <property type="match status" value="1"/>
</dbReference>
<dbReference type="CDD" id="cd05387">
    <property type="entry name" value="BY-kinase"/>
    <property type="match status" value="1"/>
</dbReference>
<keyword evidence="6" id="KW-1185">Reference proteome</keyword>
<proteinExistence type="predicted"/>
<reference evidence="5 7" key="1">
    <citation type="submission" date="2016-10" db="EMBL/GenBank/DDBJ databases">
        <authorList>
            <person name="Cai Z."/>
        </authorList>
    </citation>
    <scope>NUCLEOTIDE SEQUENCE [LARGE SCALE GENOMIC DNA]</scope>
    <source>
        <strain evidence="5 7">DSM 25227</strain>
    </source>
</reference>
<keyword evidence="2" id="KW-0067">ATP-binding</keyword>
<dbReference type="Gene3D" id="3.40.50.300">
    <property type="entry name" value="P-loop containing nucleotide triphosphate hydrolases"/>
    <property type="match status" value="1"/>
</dbReference>
<dbReference type="EMBL" id="UETC01000006">
    <property type="protein sequence ID" value="SSA47698.1"/>
    <property type="molecule type" value="Genomic_DNA"/>
</dbReference>
<feature type="transmembrane region" description="Helical" evidence="3">
    <location>
        <begin position="446"/>
        <end position="465"/>
    </location>
</feature>
<evidence type="ECO:0000256" key="1">
    <source>
        <dbReference type="ARBA" id="ARBA00022741"/>
    </source>
</evidence>
<evidence type="ECO:0000256" key="3">
    <source>
        <dbReference type="SAM" id="Phobius"/>
    </source>
</evidence>
<dbReference type="GO" id="GO:0005886">
    <property type="term" value="C:plasma membrane"/>
    <property type="evidence" value="ECO:0007669"/>
    <property type="project" value="TreeGrafter"/>
</dbReference>
<keyword evidence="3" id="KW-1133">Transmembrane helix</keyword>
<evidence type="ECO:0000313" key="5">
    <source>
        <dbReference type="EMBL" id="SSA47698.1"/>
    </source>
</evidence>
<dbReference type="InterPro" id="IPR050445">
    <property type="entry name" value="Bact_polysacc_biosynth/exp"/>
</dbReference>
<dbReference type="NCBIfam" id="TIGR01007">
    <property type="entry name" value="eps_fam"/>
    <property type="match status" value="1"/>
</dbReference>